<name>A0A9Q8T2B7_9PEZI</name>
<feature type="region of interest" description="Disordered" evidence="1">
    <location>
        <begin position="162"/>
        <end position="194"/>
    </location>
</feature>
<evidence type="ECO:0000313" key="3">
    <source>
        <dbReference type="Proteomes" id="UP000830671"/>
    </source>
</evidence>
<sequence length="618" mass="67606">MAMHGSNMHTGDGAFFFSLFPFKICTRKGFGIPPTLTPDSGHWKRDVITDDLLRGIHDPDPDQFFFCSNVQGGNSGKREIGIKIGPWRPRAVPTVTTDEMDEVPALPLRCGGGQGQGVCEGSFLFLHKFTTRHGMMGARGQHAGFFPPSLCAQAAGPCFSLNSTKGPRHGRSKGTRGGRVRRRQHLHSTGLPHDMATSSQSCSVRYRVPNRCKQCGYCRTTSIVLEALEPFSEALETGGCRMLNARKQKPRAVLPAGPMTCVGSAAFARQLTLLERSNAIRSCHRQRTRYPGRHEMYSVFQSPHELSRGDNYAQNEIAVIPSGVLLARRLNDMEILEAVHISPLPDGFEIDIFAREAYVGLAFNQTNPAWVPVPAKIHSSPLPRLDTTDNLALPMSKQGIDTYNYAMSGGGRNPSAAVLPLFTKYHVPRSIDRRPSRRSPKLPARCRILIRLASLSKVGASQVRQHEAPKLTGDIYRSGFVRYAKLRHIHGLGTAPLSSAKTKIGQRETSVPDALGKLALSDSLVYGLLLRETTAGFCGLLFAYPDAGPEEPGTMTRRDDDVLQMPFNTPAFVGEINAAAARRVEVRDSPDSAEGGYSWILGLHMSSTRHTAGLCLQG</sequence>
<proteinExistence type="predicted"/>
<organism evidence="2 3">
    <name type="scientific">Colletotrichum lupini</name>
    <dbReference type="NCBI Taxonomy" id="145971"/>
    <lineage>
        <taxon>Eukaryota</taxon>
        <taxon>Fungi</taxon>
        <taxon>Dikarya</taxon>
        <taxon>Ascomycota</taxon>
        <taxon>Pezizomycotina</taxon>
        <taxon>Sordariomycetes</taxon>
        <taxon>Hypocreomycetidae</taxon>
        <taxon>Glomerellales</taxon>
        <taxon>Glomerellaceae</taxon>
        <taxon>Colletotrichum</taxon>
        <taxon>Colletotrichum acutatum species complex</taxon>
    </lineage>
</organism>
<dbReference type="AlphaFoldDB" id="A0A9Q8T2B7"/>
<dbReference type="RefSeq" id="XP_049148547.1">
    <property type="nucleotide sequence ID" value="XM_049291402.1"/>
</dbReference>
<accession>A0A9Q8T2B7</accession>
<reference evidence="2" key="1">
    <citation type="journal article" date="2021" name="Mol. Plant Microbe Interact.">
        <title>Complete Genome Sequence of the Plant-Pathogenic Fungus Colletotrichum lupini.</title>
        <authorList>
            <person name="Baroncelli R."/>
            <person name="Pensec F."/>
            <person name="Da Lio D."/>
            <person name="Boufleur T."/>
            <person name="Vicente I."/>
            <person name="Sarrocco S."/>
            <person name="Picot A."/>
            <person name="Baraldi E."/>
            <person name="Sukno S."/>
            <person name="Thon M."/>
            <person name="Le Floch G."/>
        </authorList>
    </citation>
    <scope>NUCLEOTIDE SEQUENCE</scope>
    <source>
        <strain evidence="2">IMI 504893</strain>
    </source>
</reference>
<keyword evidence="3" id="KW-1185">Reference proteome</keyword>
<dbReference type="GeneID" id="73346412"/>
<protein>
    <submittedName>
        <fullName evidence="2">Uncharacterized protein</fullName>
    </submittedName>
</protein>
<evidence type="ECO:0000313" key="2">
    <source>
        <dbReference type="EMBL" id="UQC86936.1"/>
    </source>
</evidence>
<gene>
    <name evidence="2" type="ORF">CLUP02_12438</name>
</gene>
<feature type="compositionally biased region" description="Basic residues" evidence="1">
    <location>
        <begin position="166"/>
        <end position="186"/>
    </location>
</feature>
<evidence type="ECO:0000256" key="1">
    <source>
        <dbReference type="SAM" id="MobiDB-lite"/>
    </source>
</evidence>
<dbReference type="EMBL" id="CP019478">
    <property type="protein sequence ID" value="UQC86936.1"/>
    <property type="molecule type" value="Genomic_DNA"/>
</dbReference>
<dbReference type="KEGG" id="clup:CLUP02_12438"/>
<dbReference type="Proteomes" id="UP000830671">
    <property type="component" value="Chromosome 6"/>
</dbReference>